<accession>A0A9P6JWI6</accession>
<feature type="transmembrane region" description="Helical" evidence="7">
    <location>
        <begin position="245"/>
        <end position="264"/>
    </location>
</feature>
<dbReference type="EMBL" id="MU157825">
    <property type="protein sequence ID" value="KAF9535099.1"/>
    <property type="molecule type" value="Genomic_DNA"/>
</dbReference>
<feature type="transmembrane region" description="Helical" evidence="7">
    <location>
        <begin position="378"/>
        <end position="396"/>
    </location>
</feature>
<keyword evidence="4 7" id="KW-1133">Transmembrane helix</keyword>
<dbReference type="GO" id="GO:0005886">
    <property type="term" value="C:plasma membrane"/>
    <property type="evidence" value="ECO:0007669"/>
    <property type="project" value="TreeGrafter"/>
</dbReference>
<dbReference type="PROSITE" id="PS50850">
    <property type="entry name" value="MFS"/>
    <property type="match status" value="1"/>
</dbReference>
<dbReference type="GO" id="GO:0015174">
    <property type="term" value="F:basic amino acid transmembrane transporter activity"/>
    <property type="evidence" value="ECO:0007669"/>
    <property type="project" value="TreeGrafter"/>
</dbReference>
<evidence type="ECO:0000256" key="7">
    <source>
        <dbReference type="SAM" id="Phobius"/>
    </source>
</evidence>
<evidence type="ECO:0000256" key="2">
    <source>
        <dbReference type="ARBA" id="ARBA00022448"/>
    </source>
</evidence>
<dbReference type="InterPro" id="IPR011701">
    <property type="entry name" value="MFS"/>
</dbReference>
<protein>
    <submittedName>
        <fullName evidence="9">Vacuolar amino acid permease</fullName>
    </submittedName>
</protein>
<dbReference type="Pfam" id="PF07690">
    <property type="entry name" value="MFS_1"/>
    <property type="match status" value="1"/>
</dbReference>
<dbReference type="SUPFAM" id="SSF103473">
    <property type="entry name" value="MFS general substrate transporter"/>
    <property type="match status" value="1"/>
</dbReference>
<keyword evidence="5 7" id="KW-0472">Membrane</keyword>
<feature type="transmembrane region" description="Helical" evidence="7">
    <location>
        <begin position="315"/>
        <end position="340"/>
    </location>
</feature>
<evidence type="ECO:0000256" key="3">
    <source>
        <dbReference type="ARBA" id="ARBA00022692"/>
    </source>
</evidence>
<proteinExistence type="predicted"/>
<dbReference type="OrthoDB" id="3437016at2759"/>
<feature type="transmembrane region" description="Helical" evidence="7">
    <location>
        <begin position="205"/>
        <end position="225"/>
    </location>
</feature>
<dbReference type="Proteomes" id="UP000807306">
    <property type="component" value="Unassembled WGS sequence"/>
</dbReference>
<dbReference type="GO" id="GO:0000329">
    <property type="term" value="C:fungal-type vacuole membrane"/>
    <property type="evidence" value="ECO:0007669"/>
    <property type="project" value="TreeGrafter"/>
</dbReference>
<feature type="domain" description="Major facilitator superfamily (MFS) profile" evidence="8">
    <location>
        <begin position="56"/>
        <end position="544"/>
    </location>
</feature>
<feature type="transmembrane region" description="Helical" evidence="7">
    <location>
        <begin position="416"/>
        <end position="434"/>
    </location>
</feature>
<feature type="transmembrane region" description="Helical" evidence="7">
    <location>
        <begin position="53"/>
        <end position="79"/>
    </location>
</feature>
<dbReference type="GO" id="GO:0012505">
    <property type="term" value="C:endomembrane system"/>
    <property type="evidence" value="ECO:0007669"/>
    <property type="project" value="UniProtKB-SubCell"/>
</dbReference>
<comment type="subcellular location">
    <subcellularLocation>
        <location evidence="1">Endomembrane system</location>
        <topology evidence="1">Multi-pass membrane protein</topology>
    </subcellularLocation>
</comment>
<feature type="transmembrane region" description="Helical" evidence="7">
    <location>
        <begin position="146"/>
        <end position="165"/>
    </location>
</feature>
<organism evidence="9 10">
    <name type="scientific">Crepidotus variabilis</name>
    <dbReference type="NCBI Taxonomy" id="179855"/>
    <lineage>
        <taxon>Eukaryota</taxon>
        <taxon>Fungi</taxon>
        <taxon>Dikarya</taxon>
        <taxon>Basidiomycota</taxon>
        <taxon>Agaricomycotina</taxon>
        <taxon>Agaricomycetes</taxon>
        <taxon>Agaricomycetidae</taxon>
        <taxon>Agaricales</taxon>
        <taxon>Agaricineae</taxon>
        <taxon>Crepidotaceae</taxon>
        <taxon>Crepidotus</taxon>
    </lineage>
</organism>
<dbReference type="Gene3D" id="1.20.1250.20">
    <property type="entry name" value="MFS general substrate transporter like domains"/>
    <property type="match status" value="1"/>
</dbReference>
<sequence>MSVERRPPPLETRPLLEQSPPSYHSTDDATSPITPNSPGAGPPLLNRFSRIELCWILLGLWSGVLLGAFDGTVVATLLTPIGSEFEASNEASYIGTSYLLSVCCFTPLYGRLADILGRKGAMLLALSLFGTGTILCGMAPSMKALLVARTIAGMGGGGITVTDLIPLKQRGLYQGVANVLYGLGAALGGPIGGWANDNFGWRSAFYLQTPVLIFSFVTVALKVNIRLPDEVQNQKLSDKLRRIDFLGSITLVGAVGCLLLGFDIKSTEDLQWKDPAVVGCLIASFFLASLFVWVEKYWAAAPVMPLRLITQRTPMAVSISNLLLSMSVFSMLYSAPIYFITVRSKPSAVAGLYLLPHSLCIPAGSLFAGWFMRKTGKLYSLTVIAALMTLFASLLASCWTRYQLPFHFWLDLLPQGLGFACFITTTLIALIAGVRKEDMPIATGLSYLFRTTGQALGVSLSGAVLQTVLLQSLRARIRGPGSEDVSYTSQTNYHSAQIIPSLDHHLREAAVDSYADALRVVFICQSVVCFLGFLACLPIRESPLP</sequence>
<reference evidence="9" key="1">
    <citation type="submission" date="2020-11" db="EMBL/GenBank/DDBJ databases">
        <authorList>
            <consortium name="DOE Joint Genome Institute"/>
            <person name="Ahrendt S."/>
            <person name="Riley R."/>
            <person name="Andreopoulos W."/>
            <person name="Labutti K."/>
            <person name="Pangilinan J."/>
            <person name="Ruiz-Duenas F.J."/>
            <person name="Barrasa J.M."/>
            <person name="Sanchez-Garcia M."/>
            <person name="Camarero S."/>
            <person name="Miyauchi S."/>
            <person name="Serrano A."/>
            <person name="Linde D."/>
            <person name="Babiker R."/>
            <person name="Drula E."/>
            <person name="Ayuso-Fernandez I."/>
            <person name="Pacheco R."/>
            <person name="Padilla G."/>
            <person name="Ferreira P."/>
            <person name="Barriuso J."/>
            <person name="Kellner H."/>
            <person name="Castanera R."/>
            <person name="Alfaro M."/>
            <person name="Ramirez L."/>
            <person name="Pisabarro A.G."/>
            <person name="Kuo A."/>
            <person name="Tritt A."/>
            <person name="Lipzen A."/>
            <person name="He G."/>
            <person name="Yan M."/>
            <person name="Ng V."/>
            <person name="Cullen D."/>
            <person name="Martin F."/>
            <person name="Rosso M.-N."/>
            <person name="Henrissat B."/>
            <person name="Hibbett D."/>
            <person name="Martinez A.T."/>
            <person name="Grigoriev I.V."/>
        </authorList>
    </citation>
    <scope>NUCLEOTIDE SEQUENCE</scope>
    <source>
        <strain evidence="9">CBS 506.95</strain>
    </source>
</reference>
<evidence type="ECO:0000259" key="8">
    <source>
        <dbReference type="PROSITE" id="PS50850"/>
    </source>
</evidence>
<feature type="transmembrane region" description="Helical" evidence="7">
    <location>
        <begin position="91"/>
        <end position="109"/>
    </location>
</feature>
<dbReference type="AlphaFoldDB" id="A0A9P6JWI6"/>
<dbReference type="PANTHER" id="PTHR23501:SF191">
    <property type="entry name" value="VACUOLAR BASIC AMINO ACID TRANSPORTER 4"/>
    <property type="match status" value="1"/>
</dbReference>
<evidence type="ECO:0000313" key="10">
    <source>
        <dbReference type="Proteomes" id="UP000807306"/>
    </source>
</evidence>
<evidence type="ECO:0000256" key="6">
    <source>
        <dbReference type="SAM" id="MobiDB-lite"/>
    </source>
</evidence>
<name>A0A9P6JWI6_9AGAR</name>
<feature type="transmembrane region" description="Helical" evidence="7">
    <location>
        <begin position="276"/>
        <end position="294"/>
    </location>
</feature>
<feature type="transmembrane region" description="Helical" evidence="7">
    <location>
        <begin position="517"/>
        <end position="539"/>
    </location>
</feature>
<feature type="compositionally biased region" description="Polar residues" evidence="6">
    <location>
        <begin position="19"/>
        <end position="37"/>
    </location>
</feature>
<keyword evidence="10" id="KW-1185">Reference proteome</keyword>
<evidence type="ECO:0000313" key="9">
    <source>
        <dbReference type="EMBL" id="KAF9535099.1"/>
    </source>
</evidence>
<gene>
    <name evidence="9" type="ORF">CPB83DRAFT_866334</name>
</gene>
<dbReference type="InterPro" id="IPR020846">
    <property type="entry name" value="MFS_dom"/>
</dbReference>
<feature type="transmembrane region" description="Helical" evidence="7">
    <location>
        <begin position="121"/>
        <end position="140"/>
    </location>
</feature>
<feature type="transmembrane region" description="Helical" evidence="7">
    <location>
        <begin position="352"/>
        <end position="371"/>
    </location>
</feature>
<evidence type="ECO:0000256" key="1">
    <source>
        <dbReference type="ARBA" id="ARBA00004127"/>
    </source>
</evidence>
<keyword evidence="2" id="KW-0813">Transport</keyword>
<keyword evidence="3 7" id="KW-0812">Transmembrane</keyword>
<feature type="region of interest" description="Disordered" evidence="6">
    <location>
        <begin position="1"/>
        <end position="38"/>
    </location>
</feature>
<dbReference type="PANTHER" id="PTHR23501">
    <property type="entry name" value="MAJOR FACILITATOR SUPERFAMILY"/>
    <property type="match status" value="1"/>
</dbReference>
<comment type="caution">
    <text evidence="9">The sequence shown here is derived from an EMBL/GenBank/DDBJ whole genome shotgun (WGS) entry which is preliminary data.</text>
</comment>
<dbReference type="InterPro" id="IPR036259">
    <property type="entry name" value="MFS_trans_sf"/>
</dbReference>
<evidence type="ECO:0000256" key="5">
    <source>
        <dbReference type="ARBA" id="ARBA00023136"/>
    </source>
</evidence>
<feature type="transmembrane region" description="Helical" evidence="7">
    <location>
        <begin position="172"/>
        <end position="193"/>
    </location>
</feature>
<evidence type="ECO:0000256" key="4">
    <source>
        <dbReference type="ARBA" id="ARBA00022989"/>
    </source>
</evidence>